<reference evidence="2 3" key="1">
    <citation type="submission" date="2014-11" db="EMBL/GenBank/DDBJ databases">
        <authorList>
            <person name="Zhu J."/>
            <person name="Qi W."/>
            <person name="Song R."/>
        </authorList>
    </citation>
    <scope>NUCLEOTIDE SEQUENCE [LARGE SCALE GENOMIC DNA]</scope>
</reference>
<evidence type="ECO:0000256" key="1">
    <source>
        <dbReference type="SAM" id="MobiDB-lite"/>
    </source>
</evidence>
<name>A0A0G4FF93_VITBC</name>
<dbReference type="AlphaFoldDB" id="A0A0G4FF93"/>
<accession>A0A0G4FF93</accession>
<feature type="region of interest" description="Disordered" evidence="1">
    <location>
        <begin position="1"/>
        <end position="28"/>
    </location>
</feature>
<feature type="region of interest" description="Disordered" evidence="1">
    <location>
        <begin position="137"/>
        <end position="173"/>
    </location>
</feature>
<dbReference type="EMBL" id="CDMY01000418">
    <property type="protein sequence ID" value="CEM11533.1"/>
    <property type="molecule type" value="Genomic_DNA"/>
</dbReference>
<organism evidence="2 3">
    <name type="scientific">Vitrella brassicaformis (strain CCMP3155)</name>
    <dbReference type="NCBI Taxonomy" id="1169540"/>
    <lineage>
        <taxon>Eukaryota</taxon>
        <taxon>Sar</taxon>
        <taxon>Alveolata</taxon>
        <taxon>Colpodellida</taxon>
        <taxon>Vitrellaceae</taxon>
        <taxon>Vitrella</taxon>
    </lineage>
</organism>
<evidence type="ECO:0000313" key="3">
    <source>
        <dbReference type="Proteomes" id="UP000041254"/>
    </source>
</evidence>
<dbReference type="Proteomes" id="UP000041254">
    <property type="component" value="Unassembled WGS sequence"/>
</dbReference>
<feature type="compositionally biased region" description="Basic and acidic residues" evidence="1">
    <location>
        <begin position="140"/>
        <end position="162"/>
    </location>
</feature>
<dbReference type="InParanoid" id="A0A0G4FF93"/>
<evidence type="ECO:0000313" key="2">
    <source>
        <dbReference type="EMBL" id="CEM11533.1"/>
    </source>
</evidence>
<protein>
    <submittedName>
        <fullName evidence="2">Uncharacterized protein</fullName>
    </submittedName>
</protein>
<dbReference type="VEuPathDB" id="CryptoDB:Vbra_1591"/>
<gene>
    <name evidence="2" type="ORF">Vbra_1591</name>
</gene>
<keyword evidence="3" id="KW-1185">Reference proteome</keyword>
<proteinExistence type="predicted"/>
<feature type="compositionally biased region" description="Basic and acidic residues" evidence="1">
    <location>
        <begin position="1"/>
        <end position="14"/>
    </location>
</feature>
<sequence>MAFVHERERDDHQCGEANAIGERADGILEGSEGPAGVLSMDSLEEHLGRLSQLVRRLTTIKDDESEKPTEGLKMAILLDSLPQHFENLHAIAAAQKDLDFEGLVALVRSFTDQHLRGSSIEICMSSAVKSERTWMSGRGAAEEPVGHRRGDPECPRPKKKEGSAVGGAFADEDSPLFEPSYIGGIEMMS</sequence>